<dbReference type="InterPro" id="IPR012506">
    <property type="entry name" value="TMEM86B-like"/>
</dbReference>
<proteinExistence type="inferred from homology"/>
<evidence type="ECO:0000256" key="1">
    <source>
        <dbReference type="ARBA" id="ARBA00004141"/>
    </source>
</evidence>
<dbReference type="PANTHER" id="PTHR31885:SF6">
    <property type="entry name" value="GH04784P"/>
    <property type="match status" value="1"/>
</dbReference>
<accession>A0A2S6FV99</accession>
<dbReference type="Pfam" id="PF07947">
    <property type="entry name" value="YhhN"/>
    <property type="match status" value="1"/>
</dbReference>
<name>A0A2S6FV99_9CLOT</name>
<feature type="transmembrane region" description="Helical" evidence="6">
    <location>
        <begin position="79"/>
        <end position="97"/>
    </location>
</feature>
<dbReference type="OrthoDB" id="5592477at2"/>
<keyword evidence="5 6" id="KW-0472">Membrane</keyword>
<organism evidence="7 8">
    <name type="scientific">Clostridium algidicarnis DSM 15099</name>
    <dbReference type="NCBI Taxonomy" id="1121295"/>
    <lineage>
        <taxon>Bacteria</taxon>
        <taxon>Bacillati</taxon>
        <taxon>Bacillota</taxon>
        <taxon>Clostridia</taxon>
        <taxon>Eubacteriales</taxon>
        <taxon>Clostridiaceae</taxon>
        <taxon>Clostridium</taxon>
    </lineage>
</organism>
<evidence type="ECO:0000256" key="4">
    <source>
        <dbReference type="ARBA" id="ARBA00022989"/>
    </source>
</evidence>
<feature type="transmembrane region" description="Helical" evidence="6">
    <location>
        <begin position="165"/>
        <end position="186"/>
    </location>
</feature>
<comment type="subcellular location">
    <subcellularLocation>
        <location evidence="1">Membrane</location>
        <topology evidence="1">Multi-pass membrane protein</topology>
    </subcellularLocation>
</comment>
<evidence type="ECO:0000256" key="6">
    <source>
        <dbReference type="SAM" id="Phobius"/>
    </source>
</evidence>
<dbReference type="STRING" id="37659.GCA_000703125_02155"/>
<feature type="transmembrane region" description="Helical" evidence="6">
    <location>
        <begin position="198"/>
        <end position="216"/>
    </location>
</feature>
<protein>
    <submittedName>
        <fullName evidence="7">Putative membrane protein YhhN</fullName>
    </submittedName>
</protein>
<evidence type="ECO:0000313" key="7">
    <source>
        <dbReference type="EMBL" id="PPK45966.1"/>
    </source>
</evidence>
<evidence type="ECO:0000256" key="2">
    <source>
        <dbReference type="ARBA" id="ARBA00007375"/>
    </source>
</evidence>
<dbReference type="GO" id="GO:0016020">
    <property type="term" value="C:membrane"/>
    <property type="evidence" value="ECO:0007669"/>
    <property type="project" value="UniProtKB-SubCell"/>
</dbReference>
<comment type="similarity">
    <text evidence="2">Belongs to the TMEM86 family.</text>
</comment>
<evidence type="ECO:0000313" key="8">
    <source>
        <dbReference type="Proteomes" id="UP000239863"/>
    </source>
</evidence>
<keyword evidence="4 6" id="KW-1133">Transmembrane helix</keyword>
<comment type="caution">
    <text evidence="7">The sequence shown here is derived from an EMBL/GenBank/DDBJ whole genome shotgun (WGS) entry which is preliminary data.</text>
</comment>
<reference evidence="7 8" key="1">
    <citation type="submission" date="2018-02" db="EMBL/GenBank/DDBJ databases">
        <title>Genomic Encyclopedia of Archaeal and Bacterial Type Strains, Phase II (KMG-II): from individual species to whole genera.</title>
        <authorList>
            <person name="Goeker M."/>
        </authorList>
    </citation>
    <scope>NUCLEOTIDE SEQUENCE [LARGE SCALE GENOMIC DNA]</scope>
    <source>
        <strain evidence="7 8">DSM 15099</strain>
    </source>
</reference>
<dbReference type="EMBL" id="PTIS01000018">
    <property type="protein sequence ID" value="PPK45966.1"/>
    <property type="molecule type" value="Genomic_DNA"/>
</dbReference>
<keyword evidence="3 6" id="KW-0812">Transmembrane</keyword>
<dbReference type="PANTHER" id="PTHR31885">
    <property type="entry name" value="GH04784P"/>
    <property type="match status" value="1"/>
</dbReference>
<dbReference type="Proteomes" id="UP000239863">
    <property type="component" value="Unassembled WGS sequence"/>
</dbReference>
<feature type="transmembrane region" description="Helical" evidence="6">
    <location>
        <begin position="138"/>
        <end position="159"/>
    </location>
</feature>
<sequence length="217" mass="25081">MIYKVIIGGIFLLIFVMHMIFTKNENKKGRCYTKPFLMPLLATFYVIGAENINKFIIIALAFGFIGDVFLLWPDRKNNFIFGLIAFLIGHISYVLLFKQSISFVKDIPIWFYLMLIIYGIVAAIIMKKLINYLGDMKIPVFIYMIIIILMSFTSLARIWVMDINISFLLPFIGSLLFLCSDTMLAFDTFKGKFKNGNLYIMLTYVLAQVLIVVGYLY</sequence>
<gene>
    <name evidence="7" type="ORF">BD821_11848</name>
</gene>
<feature type="transmembrane region" description="Helical" evidence="6">
    <location>
        <begin position="6"/>
        <end position="22"/>
    </location>
</feature>
<evidence type="ECO:0000256" key="3">
    <source>
        <dbReference type="ARBA" id="ARBA00022692"/>
    </source>
</evidence>
<dbReference type="GO" id="GO:0016787">
    <property type="term" value="F:hydrolase activity"/>
    <property type="evidence" value="ECO:0007669"/>
    <property type="project" value="TreeGrafter"/>
</dbReference>
<evidence type="ECO:0000256" key="5">
    <source>
        <dbReference type="ARBA" id="ARBA00023136"/>
    </source>
</evidence>
<dbReference type="AlphaFoldDB" id="A0A2S6FV99"/>
<dbReference type="RefSeq" id="WP_104410546.1">
    <property type="nucleotide sequence ID" value="NZ_PTIS01000018.1"/>
</dbReference>
<feature type="transmembrane region" description="Helical" evidence="6">
    <location>
        <begin position="109"/>
        <end position="126"/>
    </location>
</feature>